<feature type="region of interest" description="Disordered" evidence="1">
    <location>
        <begin position="156"/>
        <end position="312"/>
    </location>
</feature>
<feature type="transmembrane region" description="Helical" evidence="2">
    <location>
        <begin position="318"/>
        <end position="336"/>
    </location>
</feature>
<keyword evidence="2" id="KW-1133">Transmembrane helix</keyword>
<proteinExistence type="predicted"/>
<keyword evidence="3" id="KW-0732">Signal</keyword>
<evidence type="ECO:0008006" key="6">
    <source>
        <dbReference type="Google" id="ProtNLM"/>
    </source>
</evidence>
<comment type="caution">
    <text evidence="4">The sequence shown here is derived from an EMBL/GenBank/DDBJ whole genome shotgun (WGS) entry which is preliminary data.</text>
</comment>
<evidence type="ECO:0000256" key="3">
    <source>
        <dbReference type="SAM" id="SignalP"/>
    </source>
</evidence>
<dbReference type="EMBL" id="WHOB01000068">
    <property type="protein sequence ID" value="NOU81662.1"/>
    <property type="molecule type" value="Genomic_DNA"/>
</dbReference>
<evidence type="ECO:0000313" key="4">
    <source>
        <dbReference type="EMBL" id="NOU81662.1"/>
    </source>
</evidence>
<evidence type="ECO:0000313" key="5">
    <source>
        <dbReference type="Proteomes" id="UP000596857"/>
    </source>
</evidence>
<keyword evidence="2" id="KW-0472">Membrane</keyword>
<evidence type="ECO:0000256" key="2">
    <source>
        <dbReference type="SAM" id="Phobius"/>
    </source>
</evidence>
<feature type="signal peptide" evidence="3">
    <location>
        <begin position="1"/>
        <end position="30"/>
    </location>
</feature>
<keyword evidence="5" id="KW-1185">Reference proteome</keyword>
<dbReference type="RefSeq" id="WP_171719128.1">
    <property type="nucleotide sequence ID" value="NZ_WHOB01000068.1"/>
</dbReference>
<organism evidence="4 5">
    <name type="scientific">Paenibacillus phytohabitans</name>
    <dbReference type="NCBI Taxonomy" id="2654978"/>
    <lineage>
        <taxon>Bacteria</taxon>
        <taxon>Bacillati</taxon>
        <taxon>Bacillota</taxon>
        <taxon>Bacilli</taxon>
        <taxon>Bacillales</taxon>
        <taxon>Paenibacillaceae</taxon>
        <taxon>Paenibacillus</taxon>
    </lineage>
</organism>
<gene>
    <name evidence="4" type="ORF">GC101_22630</name>
</gene>
<reference evidence="4 5" key="1">
    <citation type="submission" date="2019-10" db="EMBL/GenBank/DDBJ databases">
        <title>Description of Paenibacillus terricola sp. nov.</title>
        <authorList>
            <person name="Carlier A."/>
            <person name="Qi S."/>
        </authorList>
    </citation>
    <scope>NUCLEOTIDE SEQUENCE [LARGE SCALE GENOMIC DNA]</scope>
    <source>
        <strain evidence="4 5">LMG 31459</strain>
    </source>
</reference>
<dbReference type="Proteomes" id="UP000596857">
    <property type="component" value="Unassembled WGS sequence"/>
</dbReference>
<keyword evidence="2" id="KW-0812">Transmembrane</keyword>
<evidence type="ECO:0000256" key="1">
    <source>
        <dbReference type="SAM" id="MobiDB-lite"/>
    </source>
</evidence>
<name>A0ABX1YKT0_9BACL</name>
<protein>
    <recommendedName>
        <fullName evidence="6">Gram-positive cocci surface proteins LPxTG domain-containing protein</fullName>
    </recommendedName>
</protein>
<feature type="chain" id="PRO_5046561334" description="Gram-positive cocci surface proteins LPxTG domain-containing protein" evidence="3">
    <location>
        <begin position="31"/>
        <end position="343"/>
    </location>
</feature>
<feature type="compositionally biased region" description="Low complexity" evidence="1">
    <location>
        <begin position="156"/>
        <end position="246"/>
    </location>
</feature>
<sequence>MKKSYRASLLGAYILVVLAGVVWHAGGASAEDTIKLTVNSHTTSTATMNNMQPGDTMASDYTVINDGNDPFDYSVDFKFLSGDAELYKILQMTLQKEGVIIYTGVMSEAEGRVTIGSLEGAAQEAIQMDVLFPPEAGNEFQGKTVSVAFEFTATADPAPTAEPTATPIPTATPDPTAEPTATPVPTATPDPTVGPTGEPTATATPESTIGPGSTPTATPAPTDLPSSSTAPALTPSPSPTAAATPAVDEVAVSEAPVPLGGGDNNGGSGPSATPDAGAVTAGSTPAPSPDNGVTLTDDELPLAGPDEDGKLPDTAEPWYNLILASMAVAIISLIAIRKLGSKK</sequence>
<accession>A0ABX1YKT0</accession>
<feature type="compositionally biased region" description="Gly residues" evidence="1">
    <location>
        <begin position="259"/>
        <end position="269"/>
    </location>
</feature>